<dbReference type="EMBL" id="CAXIEN010000534">
    <property type="protein sequence ID" value="CAL1300092.1"/>
    <property type="molecule type" value="Genomic_DNA"/>
</dbReference>
<gene>
    <name evidence="2" type="ORF">LARSCL_LOCUS21741</name>
</gene>
<dbReference type="GO" id="GO:0000045">
    <property type="term" value="P:autophagosome assembly"/>
    <property type="evidence" value="ECO:0007669"/>
    <property type="project" value="TreeGrafter"/>
</dbReference>
<dbReference type="PANTHER" id="PTHR34339">
    <property type="entry name" value="STIMULATOR OF INTERFERON GENES PROTEIN"/>
    <property type="match status" value="1"/>
</dbReference>
<accession>A0AAV2BW51</accession>
<dbReference type="PANTHER" id="PTHR34339:SF1">
    <property type="entry name" value="STIMULATOR OF INTERFERON GENES PROTEIN"/>
    <property type="match status" value="1"/>
</dbReference>
<dbReference type="InterPro" id="IPR038623">
    <property type="entry name" value="STING_C_sf"/>
</dbReference>
<dbReference type="AlphaFoldDB" id="A0AAV2BW51"/>
<reference evidence="2 3" key="1">
    <citation type="submission" date="2024-04" db="EMBL/GenBank/DDBJ databases">
        <authorList>
            <person name="Rising A."/>
            <person name="Reimegard J."/>
            <person name="Sonavane S."/>
            <person name="Akerstrom W."/>
            <person name="Nylinder S."/>
            <person name="Hedman E."/>
            <person name="Kallberg Y."/>
        </authorList>
    </citation>
    <scope>NUCLEOTIDE SEQUENCE [LARGE SCALE GENOMIC DNA]</scope>
</reference>
<protein>
    <recommendedName>
        <fullName evidence="1">STING ligand-binding domain-containing protein</fullName>
    </recommendedName>
</protein>
<keyword evidence="3" id="KW-1185">Reference proteome</keyword>
<dbReference type="InterPro" id="IPR055432">
    <property type="entry name" value="STING_LBD"/>
</dbReference>
<dbReference type="Gene3D" id="3.40.50.12100">
    <property type="entry name" value="Stimulator of interferon genes protein"/>
    <property type="match status" value="1"/>
</dbReference>
<organism evidence="2 3">
    <name type="scientific">Larinioides sclopetarius</name>
    <dbReference type="NCBI Taxonomy" id="280406"/>
    <lineage>
        <taxon>Eukaryota</taxon>
        <taxon>Metazoa</taxon>
        <taxon>Ecdysozoa</taxon>
        <taxon>Arthropoda</taxon>
        <taxon>Chelicerata</taxon>
        <taxon>Arachnida</taxon>
        <taxon>Araneae</taxon>
        <taxon>Araneomorphae</taxon>
        <taxon>Entelegynae</taxon>
        <taxon>Araneoidea</taxon>
        <taxon>Araneidae</taxon>
        <taxon>Larinioides</taxon>
    </lineage>
</organism>
<dbReference type="GO" id="GO:0005776">
    <property type="term" value="C:autophagosome"/>
    <property type="evidence" value="ECO:0007669"/>
    <property type="project" value="TreeGrafter"/>
</dbReference>
<dbReference type="InterPro" id="IPR029158">
    <property type="entry name" value="STING"/>
</dbReference>
<proteinExistence type="predicted"/>
<dbReference type="Proteomes" id="UP001497382">
    <property type="component" value="Unassembled WGS sequence"/>
</dbReference>
<dbReference type="GO" id="GO:0016239">
    <property type="term" value="P:positive regulation of macroautophagy"/>
    <property type="evidence" value="ECO:0007669"/>
    <property type="project" value="TreeGrafter"/>
</dbReference>
<name>A0AAV2BW51_9ARAC</name>
<dbReference type="GO" id="GO:0061709">
    <property type="term" value="P:reticulophagy"/>
    <property type="evidence" value="ECO:0007669"/>
    <property type="project" value="TreeGrafter"/>
</dbReference>
<evidence type="ECO:0000259" key="1">
    <source>
        <dbReference type="Pfam" id="PF15009"/>
    </source>
</evidence>
<evidence type="ECO:0000313" key="2">
    <source>
        <dbReference type="EMBL" id="CAL1300092.1"/>
    </source>
</evidence>
<dbReference type="Pfam" id="PF15009">
    <property type="entry name" value="STING_LBD"/>
    <property type="match status" value="1"/>
</dbReference>
<sequence length="156" mass="18288">MKVRQYENIEGVQLPQKLFILCPKSCKVKQYIDNTDCIEFSKDLPPYEIDHGGIARRKYSVSVYRIKNDGEFFRCALEYAQPLKTLLALKENGKISSSEMYIERESFIKNLALMLKDHKNSFEVCELVEFDDEMEELHEIFSNLPSVQEFKCKTVE</sequence>
<dbReference type="GO" id="GO:0035438">
    <property type="term" value="F:cyclic-di-GMP binding"/>
    <property type="evidence" value="ECO:0007669"/>
    <property type="project" value="TreeGrafter"/>
</dbReference>
<dbReference type="GO" id="GO:0002218">
    <property type="term" value="P:activation of innate immune response"/>
    <property type="evidence" value="ECO:0007669"/>
    <property type="project" value="InterPro"/>
</dbReference>
<evidence type="ECO:0000313" key="3">
    <source>
        <dbReference type="Proteomes" id="UP001497382"/>
    </source>
</evidence>
<comment type="caution">
    <text evidence="2">The sequence shown here is derived from an EMBL/GenBank/DDBJ whole genome shotgun (WGS) entry which is preliminary data.</text>
</comment>
<dbReference type="GO" id="GO:0045087">
    <property type="term" value="P:innate immune response"/>
    <property type="evidence" value="ECO:0007669"/>
    <property type="project" value="TreeGrafter"/>
</dbReference>
<dbReference type="GO" id="GO:0061507">
    <property type="term" value="F:2',3'-cyclic GMP-AMP binding"/>
    <property type="evidence" value="ECO:0007669"/>
    <property type="project" value="TreeGrafter"/>
</dbReference>
<dbReference type="GO" id="GO:0032481">
    <property type="term" value="P:positive regulation of type I interferon production"/>
    <property type="evidence" value="ECO:0007669"/>
    <property type="project" value="InterPro"/>
</dbReference>
<dbReference type="GO" id="GO:0005789">
    <property type="term" value="C:endoplasmic reticulum membrane"/>
    <property type="evidence" value="ECO:0007669"/>
    <property type="project" value="TreeGrafter"/>
</dbReference>
<feature type="domain" description="STING ligand-binding" evidence="1">
    <location>
        <begin position="3"/>
        <end position="138"/>
    </location>
</feature>